<accession>A0A5P2FZU9</accession>
<dbReference type="InterPro" id="IPR011008">
    <property type="entry name" value="Dimeric_a/b-barrel"/>
</dbReference>
<keyword evidence="3" id="KW-1185">Reference proteome</keyword>
<dbReference type="EMBL" id="CP044016">
    <property type="protein sequence ID" value="QES87938.1"/>
    <property type="molecule type" value="Genomic_DNA"/>
</dbReference>
<evidence type="ECO:0000313" key="2">
    <source>
        <dbReference type="EMBL" id="QES87938.1"/>
    </source>
</evidence>
<dbReference type="Gene3D" id="3.30.70.100">
    <property type="match status" value="1"/>
</dbReference>
<gene>
    <name evidence="2" type="ORF">E0W69_004415</name>
</gene>
<organism evidence="2 3">
    <name type="scientific">Rhizosphaericola mali</name>
    <dbReference type="NCBI Taxonomy" id="2545455"/>
    <lineage>
        <taxon>Bacteria</taxon>
        <taxon>Pseudomonadati</taxon>
        <taxon>Bacteroidota</taxon>
        <taxon>Chitinophagia</taxon>
        <taxon>Chitinophagales</taxon>
        <taxon>Chitinophagaceae</taxon>
        <taxon>Rhizosphaericola</taxon>
    </lineage>
</organism>
<dbReference type="Pfam" id="PF03992">
    <property type="entry name" value="ABM"/>
    <property type="match status" value="1"/>
</dbReference>
<sequence>MKNSKVILLAEIFVKPEFLEAVKEAAIKSVRIALFKEPGVESMTLTYKSDDPNCLIFFEVYASKEALDAHVKTEHAIQFFEFSSDKKIQPSKLTFLTEF</sequence>
<keyword evidence="2" id="KW-0560">Oxidoreductase</keyword>
<dbReference type="KEGG" id="arac:E0W69_004415"/>
<keyword evidence="2" id="KW-0503">Monooxygenase</keyword>
<evidence type="ECO:0000313" key="3">
    <source>
        <dbReference type="Proteomes" id="UP000292424"/>
    </source>
</evidence>
<proteinExistence type="predicted"/>
<dbReference type="AlphaFoldDB" id="A0A5P2FZU9"/>
<feature type="domain" description="ABM" evidence="1">
    <location>
        <begin position="6"/>
        <end position="95"/>
    </location>
</feature>
<name>A0A5P2FZU9_9BACT</name>
<dbReference type="PROSITE" id="PS51725">
    <property type="entry name" value="ABM"/>
    <property type="match status" value="1"/>
</dbReference>
<dbReference type="OrthoDB" id="676007at2"/>
<dbReference type="Proteomes" id="UP000292424">
    <property type="component" value="Chromosome"/>
</dbReference>
<dbReference type="RefSeq" id="WP_131328825.1">
    <property type="nucleotide sequence ID" value="NZ_CP044016.1"/>
</dbReference>
<protein>
    <submittedName>
        <fullName evidence="2">Antibiotic biosynthesis monooxygenase</fullName>
    </submittedName>
</protein>
<dbReference type="SUPFAM" id="SSF54909">
    <property type="entry name" value="Dimeric alpha+beta barrel"/>
    <property type="match status" value="1"/>
</dbReference>
<evidence type="ECO:0000259" key="1">
    <source>
        <dbReference type="PROSITE" id="PS51725"/>
    </source>
</evidence>
<dbReference type="GO" id="GO:0004497">
    <property type="term" value="F:monooxygenase activity"/>
    <property type="evidence" value="ECO:0007669"/>
    <property type="project" value="UniProtKB-KW"/>
</dbReference>
<dbReference type="InterPro" id="IPR007138">
    <property type="entry name" value="ABM_dom"/>
</dbReference>
<reference evidence="2 3" key="1">
    <citation type="submission" date="2019-09" db="EMBL/GenBank/DDBJ databases">
        <title>Complete genome sequence of Arachidicoccus sp. B3-10 isolated from apple orchard soil.</title>
        <authorList>
            <person name="Kim H.S."/>
            <person name="Han K.-I."/>
            <person name="Suh M.K."/>
            <person name="Lee K.C."/>
            <person name="Eom M.K."/>
            <person name="Kim J.-S."/>
            <person name="Kang S.W."/>
            <person name="Sin Y."/>
            <person name="Lee J.-S."/>
        </authorList>
    </citation>
    <scope>NUCLEOTIDE SEQUENCE [LARGE SCALE GENOMIC DNA]</scope>
    <source>
        <strain evidence="2 3">B3-10</strain>
    </source>
</reference>